<reference evidence="1" key="1">
    <citation type="submission" date="2019-09" db="EMBL/GenBank/DDBJ databases">
        <authorList>
            <person name="Zhang L."/>
        </authorList>
    </citation>
    <scope>NUCLEOTIDE SEQUENCE</scope>
</reference>
<proteinExistence type="predicted"/>
<evidence type="ECO:0000313" key="1">
    <source>
        <dbReference type="EMBL" id="VVW43988.1"/>
    </source>
</evidence>
<dbReference type="EMBL" id="LR721784">
    <property type="protein sequence ID" value="VVW43988.1"/>
    <property type="molecule type" value="Genomic_DNA"/>
</dbReference>
<dbReference type="PANTHER" id="PTHR33168">
    <property type="entry name" value="STRESS INDUCED PROTEIN-RELATED"/>
    <property type="match status" value="1"/>
</dbReference>
<protein>
    <submittedName>
        <fullName evidence="1">Uncharacterized protein</fullName>
    </submittedName>
</protein>
<dbReference type="AlphaFoldDB" id="A0A5K1DVW5"/>
<gene>
    <name evidence="1" type="ORF">NYM_LOCUS22109</name>
</gene>
<accession>A0A5K1DVW5</accession>
<name>A0A5K1DVW5_9MAGN</name>
<organism evidence="1">
    <name type="scientific">Nymphaea colorata</name>
    <name type="common">pocket water lily</name>
    <dbReference type="NCBI Taxonomy" id="210225"/>
    <lineage>
        <taxon>Eukaryota</taxon>
        <taxon>Viridiplantae</taxon>
        <taxon>Streptophyta</taxon>
        <taxon>Embryophyta</taxon>
        <taxon>Tracheophyta</taxon>
        <taxon>Spermatophyta</taxon>
        <taxon>Magnoliopsida</taxon>
        <taxon>Nymphaeales</taxon>
        <taxon>Nymphaeaceae</taxon>
        <taxon>Nymphaea</taxon>
    </lineage>
</organism>
<sequence>MDWPSVLDKQKYSGARIENWSQSGRRSEQYDRKIIRLGSQTDVYCDCMHFPSGLSMSLSSSSRIMAWRVLWRKIKKERCRIFNHSNHVSGAYDPYTYAQNFDHGSASFEPDNLSRSFSARFAGPPRDFSGLN</sequence>
<dbReference type="Gramene" id="NC6G0255640.1">
    <property type="protein sequence ID" value="NC6G0255640.1:cds"/>
    <property type="gene ID" value="NC6G0255640"/>
</dbReference>